<sequence length="69" mass="7922">MGNTHTPAEGLLSLCTPCIREEIYVWRKQQMLILHKELLWLLSSGLLFRANWGLSAMKRCEATLVLSYS</sequence>
<accession>A0A5A5TCP2</accession>
<name>A0A5A5TCP2_9CHLR</name>
<dbReference type="EMBL" id="BIXY01000036">
    <property type="protein sequence ID" value="GCF09117.1"/>
    <property type="molecule type" value="Genomic_DNA"/>
</dbReference>
<gene>
    <name evidence="1" type="ORF">KDI_26810</name>
</gene>
<protein>
    <submittedName>
        <fullName evidence="1">Uncharacterized protein</fullName>
    </submittedName>
</protein>
<keyword evidence="2" id="KW-1185">Reference proteome</keyword>
<organism evidence="1 2">
    <name type="scientific">Dictyobacter arantiisoli</name>
    <dbReference type="NCBI Taxonomy" id="2014874"/>
    <lineage>
        <taxon>Bacteria</taxon>
        <taxon>Bacillati</taxon>
        <taxon>Chloroflexota</taxon>
        <taxon>Ktedonobacteria</taxon>
        <taxon>Ktedonobacterales</taxon>
        <taxon>Dictyobacteraceae</taxon>
        <taxon>Dictyobacter</taxon>
    </lineage>
</organism>
<dbReference type="AlphaFoldDB" id="A0A5A5TCP2"/>
<evidence type="ECO:0000313" key="2">
    <source>
        <dbReference type="Proteomes" id="UP000322530"/>
    </source>
</evidence>
<reference evidence="1 2" key="1">
    <citation type="submission" date="2019-01" db="EMBL/GenBank/DDBJ databases">
        <title>Draft genome sequence of Dictyobacter sp. Uno17.</title>
        <authorList>
            <person name="Wang C.M."/>
            <person name="Zheng Y."/>
            <person name="Sakai Y."/>
            <person name="Abe K."/>
            <person name="Yokota A."/>
            <person name="Yabe S."/>
        </authorList>
    </citation>
    <scope>NUCLEOTIDE SEQUENCE [LARGE SCALE GENOMIC DNA]</scope>
    <source>
        <strain evidence="1 2">Uno17</strain>
    </source>
</reference>
<comment type="caution">
    <text evidence="1">The sequence shown here is derived from an EMBL/GenBank/DDBJ whole genome shotgun (WGS) entry which is preliminary data.</text>
</comment>
<proteinExistence type="predicted"/>
<dbReference type="Proteomes" id="UP000322530">
    <property type="component" value="Unassembled WGS sequence"/>
</dbReference>
<evidence type="ECO:0000313" key="1">
    <source>
        <dbReference type="EMBL" id="GCF09117.1"/>
    </source>
</evidence>